<dbReference type="Proteomes" id="UP001277972">
    <property type="component" value="Unassembled WGS sequence"/>
</dbReference>
<keyword evidence="2" id="KW-1185">Reference proteome</keyword>
<protein>
    <submittedName>
        <fullName evidence="1">Response regulator transcription factor</fullName>
    </submittedName>
</protein>
<accession>A0ACC6M3P3</accession>
<proteinExistence type="predicted"/>
<name>A0ACC6M3P3_9BACI</name>
<sequence>MTKILIIEDEMSIAELQRDYLEANGFRVDIEIKGEAGLTRALNDDYDLIILDVMLPDTNGFDICKKIRKSMEVPIFMVTARTEEIDIIRGLGLGANDYLKKPFSMSEFVARVKAHLARYQSLTVDTTQSDELRVRELVIDKLARKVFVNQHVIHFRAKEFDLLTYMASHPGRTFTKDELFERIWGMDAISDNATVTVHVGKIRDKIAQHATNKDYIETIWGIGYRFNA</sequence>
<evidence type="ECO:0000313" key="2">
    <source>
        <dbReference type="Proteomes" id="UP001277972"/>
    </source>
</evidence>
<reference evidence="1" key="1">
    <citation type="submission" date="2023-11" db="EMBL/GenBank/DDBJ databases">
        <title>Gracilibacillus pellucida a moderately halophilic bacterium isolated from saline soil in Xinjiang province.</title>
        <authorList>
            <person name="Zhang Z."/>
            <person name="Tan F."/>
            <person name="Wang Y."/>
            <person name="Xia M."/>
        </authorList>
    </citation>
    <scope>NUCLEOTIDE SEQUENCE</scope>
    <source>
        <strain evidence="1">S3-1-1</strain>
    </source>
</reference>
<gene>
    <name evidence="1" type="ORF">SH601_06250</name>
</gene>
<dbReference type="EMBL" id="JAWZSR010000003">
    <property type="protein sequence ID" value="MDX8045585.1"/>
    <property type="molecule type" value="Genomic_DNA"/>
</dbReference>
<comment type="caution">
    <text evidence="1">The sequence shown here is derived from an EMBL/GenBank/DDBJ whole genome shotgun (WGS) entry which is preliminary data.</text>
</comment>
<organism evidence="1 2">
    <name type="scientific">Gracilibacillus pellucidus</name>
    <dbReference type="NCBI Taxonomy" id="3095368"/>
    <lineage>
        <taxon>Bacteria</taxon>
        <taxon>Bacillati</taxon>
        <taxon>Bacillota</taxon>
        <taxon>Bacilli</taxon>
        <taxon>Bacillales</taxon>
        <taxon>Bacillaceae</taxon>
        <taxon>Gracilibacillus</taxon>
    </lineage>
</organism>
<evidence type="ECO:0000313" key="1">
    <source>
        <dbReference type="EMBL" id="MDX8045585.1"/>
    </source>
</evidence>